<dbReference type="PANTHER" id="PTHR43105">
    <property type="entry name" value="RESPIRATORY NITRATE REDUCTASE"/>
    <property type="match status" value="1"/>
</dbReference>
<evidence type="ECO:0000313" key="16">
    <source>
        <dbReference type="Proteomes" id="UP000501726"/>
    </source>
</evidence>
<dbReference type="Pfam" id="PF13510">
    <property type="entry name" value="Fer2_4"/>
    <property type="match status" value="1"/>
</dbReference>
<dbReference type="InterPro" id="IPR001041">
    <property type="entry name" value="2Fe-2S_ferredoxin-type"/>
</dbReference>
<dbReference type="Pfam" id="PF10588">
    <property type="entry name" value="NADH-G_4Fe-4S_3"/>
    <property type="match status" value="1"/>
</dbReference>
<dbReference type="Proteomes" id="UP000501726">
    <property type="component" value="Chromosome"/>
</dbReference>
<proteinExistence type="inferred from homology"/>
<dbReference type="Pfam" id="PF00384">
    <property type="entry name" value="Molybdopterin"/>
    <property type="match status" value="1"/>
</dbReference>
<dbReference type="KEGG" id="tse:THMIRHAS_17330"/>
<keyword evidence="11" id="KW-0874">Quinone</keyword>
<evidence type="ECO:0000256" key="9">
    <source>
        <dbReference type="ARBA" id="ARBA00026021"/>
    </source>
</evidence>
<dbReference type="InterPro" id="IPR010228">
    <property type="entry name" value="NADH_UbQ_OxRdtase_Gsu"/>
</dbReference>
<evidence type="ECO:0000259" key="12">
    <source>
        <dbReference type="PROSITE" id="PS51085"/>
    </source>
</evidence>
<evidence type="ECO:0000256" key="2">
    <source>
        <dbReference type="ARBA" id="ARBA00005404"/>
    </source>
</evidence>
<dbReference type="EC" id="7.1.1.-" evidence="11"/>
<dbReference type="InterPro" id="IPR006656">
    <property type="entry name" value="Mopterin_OxRdtase"/>
</dbReference>
<dbReference type="GO" id="GO:0051537">
    <property type="term" value="F:2 iron, 2 sulfur cluster binding"/>
    <property type="evidence" value="ECO:0007669"/>
    <property type="project" value="UniProtKB-UniRule"/>
</dbReference>
<evidence type="ECO:0000259" key="13">
    <source>
        <dbReference type="PROSITE" id="PS51669"/>
    </source>
</evidence>
<comment type="subunit">
    <text evidence="9">Composed of 13 different subunits. Subunits NuoCD, E, F, and G constitute the peripheral sector of the complex.</text>
</comment>
<name>A0A6F8PWL2_9GAMM</name>
<dbReference type="Gene3D" id="3.10.20.740">
    <property type="match status" value="1"/>
</dbReference>
<accession>A0A6F8PWL2</accession>
<dbReference type="InterPro" id="IPR000283">
    <property type="entry name" value="NADH_UbQ_OxRdtase_75kDa_su_CS"/>
</dbReference>
<dbReference type="PROSITE" id="PS00642">
    <property type="entry name" value="COMPLEX1_75K_2"/>
    <property type="match status" value="1"/>
</dbReference>
<keyword evidence="5 11" id="KW-1278">Translocase</keyword>
<dbReference type="AlphaFoldDB" id="A0A6F8PWL2"/>
<reference evidence="16" key="1">
    <citation type="submission" date="2019-11" db="EMBL/GenBank/DDBJ databases">
        <title>Isolation and characterization of two novel species in the genus Thiomicrorhabdus.</title>
        <authorList>
            <person name="Mochizuki J."/>
            <person name="Kojima H."/>
            <person name="Fukui M."/>
        </authorList>
    </citation>
    <scope>NUCLEOTIDE SEQUENCE [LARGE SCALE GENOMIC DNA]</scope>
    <source>
        <strain evidence="16">aks77</strain>
    </source>
</reference>
<dbReference type="GO" id="GO:0046872">
    <property type="term" value="F:metal ion binding"/>
    <property type="evidence" value="ECO:0007669"/>
    <property type="project" value="UniProtKB-UniRule"/>
</dbReference>
<dbReference type="Gene3D" id="3.30.200.210">
    <property type="match status" value="1"/>
</dbReference>
<protein>
    <recommendedName>
        <fullName evidence="11">NADH-quinone oxidoreductase</fullName>
        <ecNumber evidence="11">7.1.1.-</ecNumber>
    </recommendedName>
</protein>
<feature type="domain" description="4Fe-4S His(Cys)3-ligated-type" evidence="14">
    <location>
        <begin position="78"/>
        <end position="117"/>
    </location>
</feature>
<comment type="function">
    <text evidence="11">NDH-1 shuttles electrons from NADH, via FMN and iron-sulfur (Fe-S) centers, to quinones in the respiratory chain. Couples the redox reaction to proton translocation (for every two electrons transferred, four hydrogen ions are translocated across the cytoplasmic membrane), and thus conserves the redox energy in a proton gradient.</text>
</comment>
<evidence type="ECO:0000256" key="1">
    <source>
        <dbReference type="ARBA" id="ARBA00001966"/>
    </source>
</evidence>
<dbReference type="PROSITE" id="PS00643">
    <property type="entry name" value="COMPLEX1_75K_3"/>
    <property type="match status" value="1"/>
</dbReference>
<dbReference type="InterPro" id="IPR054351">
    <property type="entry name" value="NADH_UbQ_OxRdtase_ferredoxin"/>
</dbReference>
<keyword evidence="8 11" id="KW-0520">NAD</keyword>
<dbReference type="InterPro" id="IPR036010">
    <property type="entry name" value="2Fe-2S_ferredoxin-like_sf"/>
</dbReference>
<dbReference type="InterPro" id="IPR019574">
    <property type="entry name" value="NADH_UbQ_OxRdtase_Gsu_4Fe4S-bd"/>
</dbReference>
<evidence type="ECO:0000256" key="8">
    <source>
        <dbReference type="ARBA" id="ARBA00023027"/>
    </source>
</evidence>
<dbReference type="PANTHER" id="PTHR43105:SF13">
    <property type="entry name" value="NADH-UBIQUINONE OXIDOREDUCTASE 75 KDA SUBUNIT, MITOCHONDRIAL"/>
    <property type="match status" value="1"/>
</dbReference>
<keyword evidence="16" id="KW-1185">Reference proteome</keyword>
<evidence type="ECO:0000256" key="11">
    <source>
        <dbReference type="RuleBase" id="RU003525"/>
    </source>
</evidence>
<dbReference type="SUPFAM" id="SSF54862">
    <property type="entry name" value="4Fe-4S ferredoxins"/>
    <property type="match status" value="1"/>
</dbReference>
<feature type="domain" description="4Fe-4S Mo/W bis-MGD-type" evidence="13">
    <location>
        <begin position="215"/>
        <end position="271"/>
    </location>
</feature>
<dbReference type="InterPro" id="IPR006963">
    <property type="entry name" value="Mopterin_OxRdtase_4Fe-4S_dom"/>
</dbReference>
<comment type="catalytic activity">
    <reaction evidence="10 11">
        <text>a quinone + NADH + 5 H(+)(in) = a quinol + NAD(+) + 4 H(+)(out)</text>
        <dbReference type="Rhea" id="RHEA:57888"/>
        <dbReference type="ChEBI" id="CHEBI:15378"/>
        <dbReference type="ChEBI" id="CHEBI:24646"/>
        <dbReference type="ChEBI" id="CHEBI:57540"/>
        <dbReference type="ChEBI" id="CHEBI:57945"/>
        <dbReference type="ChEBI" id="CHEBI:132124"/>
    </reaction>
</comment>
<evidence type="ECO:0000256" key="10">
    <source>
        <dbReference type="ARBA" id="ARBA00047712"/>
    </source>
</evidence>
<gene>
    <name evidence="15" type="primary">nuoG</name>
    <name evidence="15" type="ORF">THMIRHAS_17330</name>
</gene>
<dbReference type="NCBIfam" id="TIGR01973">
    <property type="entry name" value="NuoG"/>
    <property type="match status" value="1"/>
</dbReference>
<evidence type="ECO:0000259" key="14">
    <source>
        <dbReference type="PROSITE" id="PS51839"/>
    </source>
</evidence>
<dbReference type="PROSITE" id="PS51669">
    <property type="entry name" value="4FE4S_MOW_BIS_MGD"/>
    <property type="match status" value="1"/>
</dbReference>
<dbReference type="GO" id="GO:0008137">
    <property type="term" value="F:NADH dehydrogenase (ubiquinone) activity"/>
    <property type="evidence" value="ECO:0007669"/>
    <property type="project" value="UniProtKB-UniRule"/>
</dbReference>
<dbReference type="InterPro" id="IPR050123">
    <property type="entry name" value="Prok_molybdopt-oxidoreductase"/>
</dbReference>
<comment type="similarity">
    <text evidence="2 11">Belongs to the complex I 75 kDa subunit family.</text>
</comment>
<dbReference type="PROSITE" id="PS51839">
    <property type="entry name" value="4FE4S_HC3"/>
    <property type="match status" value="1"/>
</dbReference>
<dbReference type="FunFam" id="3.30.200.210:FF:000002">
    <property type="entry name" value="NADH-ubiquinone oxidoreductase 75 kDa subunit"/>
    <property type="match status" value="1"/>
</dbReference>
<keyword evidence="6 11" id="KW-0408">Iron</keyword>
<keyword evidence="7 11" id="KW-0411">Iron-sulfur</keyword>
<evidence type="ECO:0000256" key="6">
    <source>
        <dbReference type="ARBA" id="ARBA00023004"/>
    </source>
</evidence>
<dbReference type="Gene3D" id="3.40.50.740">
    <property type="match status" value="1"/>
</dbReference>
<dbReference type="GO" id="GO:0048038">
    <property type="term" value="F:quinone binding"/>
    <property type="evidence" value="ECO:0007669"/>
    <property type="project" value="UniProtKB-UniRule"/>
</dbReference>
<dbReference type="EMBL" id="AP021889">
    <property type="protein sequence ID" value="BBP46360.1"/>
    <property type="molecule type" value="Genomic_DNA"/>
</dbReference>
<sequence length="700" mass="76572">MVKVEINGQVIEAHEGDMLIDVADGAQIPIPRFCYHKKLSIAANCRMCLVDVEGAWKPLPACATPVTDGMVVRTKSAKAIAAQKSVMEFLLINHPLDCPICDQGGECELQDVAMDYGDDVSRFVEAKRVVGDKNAGPLISTDMTRCIHCTRCVRFGQEVAGMMELGATGRSEWMEIGTYVEKSIDSEMSGNMIDLCPVGALTSKPFRYTTRTWELKAHKAIAAHDSIGSNIQIHTKNEKVMRVVPDENEAINEVWISDRDRFSYEAINAEDRLTQPMIKVNGKWQVTDWEHALQFAVEGLQAINPANLGVMASANSTLEELHLLQKLARGIGSESIDYRTRQVDFSADSKGFHTPALTSSIADIEKQDAIVMVGSYLRKELPILNLRVRKASLKGAQVIAVNPSEFKYNYKLTQLSDEQGMVANLAAMAKAAADMKGDKVDFLADVTVSDAIKAQVTALISAKRSEILLGQIAQMHPDYALLCKLADSLAKHTDSSLSILPMQANEVGANLVNFLPVKGKNVTQMLQGMDAYLLMGLESADFSDSKQAQQAFRNATFVVSMSAFDNEEARQYSDVILPIALFAETAGTFVNLSGTKQSFKMAAQPQGDAKAAWKVLRVMGNLFNLNGFEATHSNEVLREVLDNKHTTLAFAQLDAPLVRVNNDAQVVMVAPYQMDAIVRRAPSLQKTPDASVATMVGGQD</sequence>
<dbReference type="Gene3D" id="3.30.70.20">
    <property type="match status" value="1"/>
</dbReference>
<dbReference type="FunFam" id="3.30.70.20:FF:000002">
    <property type="entry name" value="NADH-ubiquinone oxidoreductase 75 kDa subunit"/>
    <property type="match status" value="1"/>
</dbReference>
<evidence type="ECO:0000256" key="3">
    <source>
        <dbReference type="ARBA" id="ARBA00022485"/>
    </source>
</evidence>
<feature type="domain" description="2Fe-2S ferredoxin-type" evidence="12">
    <location>
        <begin position="1"/>
        <end position="78"/>
    </location>
</feature>
<dbReference type="SUPFAM" id="SSF54292">
    <property type="entry name" value="2Fe-2S ferredoxin-like"/>
    <property type="match status" value="1"/>
</dbReference>
<dbReference type="PROSITE" id="PS00641">
    <property type="entry name" value="COMPLEX1_75K_1"/>
    <property type="match status" value="1"/>
</dbReference>
<dbReference type="GO" id="GO:0042773">
    <property type="term" value="P:ATP synthesis coupled electron transport"/>
    <property type="evidence" value="ECO:0007669"/>
    <property type="project" value="InterPro"/>
</dbReference>
<keyword evidence="3 11" id="KW-0004">4Fe-4S</keyword>
<dbReference type="Pfam" id="PF22117">
    <property type="entry name" value="Fer4_Nqo3"/>
    <property type="match status" value="1"/>
</dbReference>
<dbReference type="CDD" id="cd00207">
    <property type="entry name" value="fer2"/>
    <property type="match status" value="1"/>
</dbReference>
<dbReference type="Pfam" id="PF22151">
    <property type="entry name" value="Fer4_NDSU1"/>
    <property type="match status" value="1"/>
</dbReference>
<evidence type="ECO:0000256" key="5">
    <source>
        <dbReference type="ARBA" id="ARBA00022967"/>
    </source>
</evidence>
<dbReference type="GO" id="GO:0016651">
    <property type="term" value="F:oxidoreductase activity, acting on NAD(P)H"/>
    <property type="evidence" value="ECO:0007669"/>
    <property type="project" value="InterPro"/>
</dbReference>
<keyword evidence="4 11" id="KW-0479">Metal-binding</keyword>
<dbReference type="SUPFAM" id="SSF53706">
    <property type="entry name" value="Formate dehydrogenase/DMSO reductase, domains 1-3"/>
    <property type="match status" value="1"/>
</dbReference>
<dbReference type="FunFam" id="3.10.20.740:FF:000001">
    <property type="entry name" value="NADH-quinone oxidoreductase subunit G"/>
    <property type="match status" value="1"/>
</dbReference>
<keyword evidence="11" id="KW-0001">2Fe-2S</keyword>
<comment type="cofactor">
    <cofactor evidence="1 11">
        <name>[4Fe-4S] cluster</name>
        <dbReference type="ChEBI" id="CHEBI:49883"/>
    </cofactor>
</comment>
<dbReference type="GO" id="GO:0051539">
    <property type="term" value="F:4 iron, 4 sulfur cluster binding"/>
    <property type="evidence" value="ECO:0007669"/>
    <property type="project" value="UniProtKB-KW"/>
</dbReference>
<evidence type="ECO:0000313" key="15">
    <source>
        <dbReference type="EMBL" id="BBP46360.1"/>
    </source>
</evidence>
<evidence type="ECO:0000256" key="7">
    <source>
        <dbReference type="ARBA" id="ARBA00023014"/>
    </source>
</evidence>
<dbReference type="PROSITE" id="PS51085">
    <property type="entry name" value="2FE2S_FER_2"/>
    <property type="match status" value="1"/>
</dbReference>
<organism evidence="15 16">
    <name type="scientific">Thiosulfatimonas sediminis</name>
    <dbReference type="NCBI Taxonomy" id="2675054"/>
    <lineage>
        <taxon>Bacteria</taxon>
        <taxon>Pseudomonadati</taxon>
        <taxon>Pseudomonadota</taxon>
        <taxon>Gammaproteobacteria</taxon>
        <taxon>Thiotrichales</taxon>
        <taxon>Piscirickettsiaceae</taxon>
        <taxon>Thiosulfatimonas</taxon>
    </lineage>
</organism>
<evidence type="ECO:0000256" key="4">
    <source>
        <dbReference type="ARBA" id="ARBA00022723"/>
    </source>
</evidence>
<comment type="cofactor">
    <cofactor evidence="11">
        <name>[2Fe-2S] cluster</name>
        <dbReference type="ChEBI" id="CHEBI:190135"/>
    </cofactor>
    <text evidence="11">Binds 1 [2Fe-2S] cluster per subunit.</text>
</comment>
<dbReference type="GO" id="GO:0016020">
    <property type="term" value="C:membrane"/>
    <property type="evidence" value="ECO:0007669"/>
    <property type="project" value="InterPro"/>
</dbReference>
<dbReference type="RefSeq" id="WP_173272900.1">
    <property type="nucleotide sequence ID" value="NZ_AP021889.1"/>
</dbReference>
<dbReference type="SMART" id="SM00929">
    <property type="entry name" value="NADH-G_4Fe-4S_3"/>
    <property type="match status" value="1"/>
</dbReference>